<reference evidence="10" key="1">
    <citation type="journal article" date="2013" name="Science">
        <title>Gene transfer from bacteria and archaea facilitated evolution of an extremophilic eukaryote.</title>
        <authorList>
            <person name="Schonknecht G."/>
            <person name="Chen W.H."/>
            <person name="Ternes C.M."/>
            <person name="Barbier G.G."/>
            <person name="Shrestha R.P."/>
            <person name="Stanke M."/>
            <person name="Brautigam A."/>
            <person name="Baker B.J."/>
            <person name="Banfield J.F."/>
            <person name="Garavito R.M."/>
            <person name="Carr K."/>
            <person name="Wilkerson C."/>
            <person name="Rensing S.A."/>
            <person name="Gagneul D."/>
            <person name="Dickenson N.E."/>
            <person name="Oesterhelt C."/>
            <person name="Lercher M.J."/>
            <person name="Weber A.P."/>
        </authorList>
    </citation>
    <scope>NUCLEOTIDE SEQUENCE [LARGE SCALE GENOMIC DNA]</scope>
    <source>
        <strain evidence="10">074W</strain>
    </source>
</reference>
<dbReference type="RefSeq" id="XP_005706949.1">
    <property type="nucleotide sequence ID" value="XM_005706892.1"/>
</dbReference>
<keyword evidence="10" id="KW-1185">Reference proteome</keyword>
<dbReference type="PANTHER" id="PTHR12039">
    <property type="entry name" value="NICOTINAMIDE MONONUCLEOTIDE ADENYLYLTRANSFERASE"/>
    <property type="match status" value="1"/>
</dbReference>
<dbReference type="GO" id="GO:0009435">
    <property type="term" value="P:NAD+ biosynthetic process"/>
    <property type="evidence" value="ECO:0007669"/>
    <property type="project" value="UniProtKB-UniPathway"/>
</dbReference>
<evidence type="ECO:0000256" key="3">
    <source>
        <dbReference type="ARBA" id="ARBA00022695"/>
    </source>
</evidence>
<comment type="pathway">
    <text evidence="7">Cofactor biosynthesis; NAD(+) biosynthesis; NAD(+) from nicotinamide D-ribonucleotide: step 1/1.</text>
</comment>
<evidence type="ECO:0000256" key="5">
    <source>
        <dbReference type="ARBA" id="ARBA00022840"/>
    </source>
</evidence>
<sequence length="261" mass="29839">MYGYVKGLIRETVCLYTYTLYRFMSTFPTSKLTENNGNGIVLVNCGSFSPITLAHLILMESAYNFAHYSGLQVLGGYLSPVHDSYNKPGLITSRQRLEMCQLAVEDSSWLMVDSWECCRSEYSPTFLVVEHFRSQLDLVYGVNIQLAFVCGSDLYRSLFNSDIWPKNHVERLLDMASLFVIPRMEDLSKSRVEKQVKAYLPGYQDKVFIVDQAPLCQISSTMVRDTLRKGGSIKYMVPDSVYCYIIRHSLYHKKQSSNSVS</sequence>
<dbReference type="OMA" id="QPWKENI"/>
<dbReference type="STRING" id="130081.M2Y3N9"/>
<dbReference type="GeneID" id="17089159"/>
<accession>M2Y3N9</accession>
<dbReference type="OrthoDB" id="422187at2759"/>
<dbReference type="SUPFAM" id="SSF52374">
    <property type="entry name" value="Nucleotidylyl transferase"/>
    <property type="match status" value="1"/>
</dbReference>
<evidence type="ECO:0000256" key="7">
    <source>
        <dbReference type="RuleBase" id="RU362021"/>
    </source>
</evidence>
<dbReference type="eggNOG" id="KOG3199">
    <property type="taxonomic scope" value="Eukaryota"/>
</dbReference>
<gene>
    <name evidence="9" type="ORF">Gasu_23330</name>
</gene>
<evidence type="ECO:0000259" key="8">
    <source>
        <dbReference type="Pfam" id="PF01467"/>
    </source>
</evidence>
<keyword evidence="2 7" id="KW-0808">Transferase</keyword>
<dbReference type="NCBIfam" id="TIGR00482">
    <property type="entry name" value="nicotinate (nicotinamide) nucleotide adenylyltransferase"/>
    <property type="match status" value="1"/>
</dbReference>
<keyword evidence="1 7" id="KW-0662">Pyridine nucleotide biosynthesis</keyword>
<evidence type="ECO:0000256" key="2">
    <source>
        <dbReference type="ARBA" id="ARBA00022679"/>
    </source>
</evidence>
<comment type="similarity">
    <text evidence="7">Belongs to the eukaryotic NMN adenylyltransferase family.</text>
</comment>
<keyword evidence="3 7" id="KW-0548">Nucleotidyltransferase</keyword>
<comment type="catalytic activity">
    <reaction evidence="7">
        <text>nicotinate beta-D-ribonucleotide + ATP + H(+) = deamido-NAD(+) + diphosphate</text>
        <dbReference type="Rhea" id="RHEA:22860"/>
        <dbReference type="ChEBI" id="CHEBI:15378"/>
        <dbReference type="ChEBI" id="CHEBI:30616"/>
        <dbReference type="ChEBI" id="CHEBI:33019"/>
        <dbReference type="ChEBI" id="CHEBI:57502"/>
        <dbReference type="ChEBI" id="CHEBI:58437"/>
        <dbReference type="EC" id="2.7.7.18"/>
    </reaction>
</comment>
<dbReference type="Pfam" id="PF01467">
    <property type="entry name" value="CTP_transf_like"/>
    <property type="match status" value="1"/>
</dbReference>
<name>M2Y3N9_GALSU</name>
<dbReference type="Proteomes" id="UP000030680">
    <property type="component" value="Unassembled WGS sequence"/>
</dbReference>
<dbReference type="InterPro" id="IPR005248">
    <property type="entry name" value="NadD/NMNAT"/>
</dbReference>
<dbReference type="Gene3D" id="3.40.50.620">
    <property type="entry name" value="HUPs"/>
    <property type="match status" value="1"/>
</dbReference>
<dbReference type="UniPathway" id="UPA00253">
    <property type="reaction ID" value="UER00600"/>
</dbReference>
<comment type="catalytic activity">
    <reaction evidence="7">
        <text>beta-nicotinamide D-ribonucleotide + ATP + H(+) = diphosphate + NAD(+)</text>
        <dbReference type="Rhea" id="RHEA:21360"/>
        <dbReference type="ChEBI" id="CHEBI:14649"/>
        <dbReference type="ChEBI" id="CHEBI:15378"/>
        <dbReference type="ChEBI" id="CHEBI:30616"/>
        <dbReference type="ChEBI" id="CHEBI:33019"/>
        <dbReference type="ChEBI" id="CHEBI:57540"/>
        <dbReference type="EC" id="2.7.7.1"/>
    </reaction>
</comment>
<dbReference type="Gramene" id="EME30429">
    <property type="protein sequence ID" value="EME30429"/>
    <property type="gene ID" value="Gasu_23330"/>
</dbReference>
<keyword evidence="6 7" id="KW-0520">NAD</keyword>
<dbReference type="InterPro" id="IPR014729">
    <property type="entry name" value="Rossmann-like_a/b/a_fold"/>
</dbReference>
<feature type="domain" description="Cytidyltransferase-like" evidence="8">
    <location>
        <begin position="45"/>
        <end position="225"/>
    </location>
</feature>
<protein>
    <recommendedName>
        <fullName evidence="7">Nicotinamide-nucleotide adenylyltransferase</fullName>
        <ecNumber evidence="7">2.7.7.1</ecNumber>
        <ecNumber evidence="7">2.7.7.18</ecNumber>
    </recommendedName>
</protein>
<dbReference type="InterPro" id="IPR004821">
    <property type="entry name" value="Cyt_trans-like"/>
</dbReference>
<dbReference type="AlphaFoldDB" id="M2Y3N9"/>
<evidence type="ECO:0000256" key="4">
    <source>
        <dbReference type="ARBA" id="ARBA00022741"/>
    </source>
</evidence>
<dbReference type="PANTHER" id="PTHR12039:SF0">
    <property type="entry name" value="NICOTINAMIDE-NUCLEOTIDE ADENYLYLTRANSFERASE"/>
    <property type="match status" value="1"/>
</dbReference>
<dbReference type="GO" id="GO:0004515">
    <property type="term" value="F:nicotinate-nucleotide adenylyltransferase activity"/>
    <property type="evidence" value="ECO:0007669"/>
    <property type="project" value="UniProtKB-EC"/>
</dbReference>
<keyword evidence="4 7" id="KW-0547">Nucleotide-binding</keyword>
<dbReference type="GO" id="GO:0005524">
    <property type="term" value="F:ATP binding"/>
    <property type="evidence" value="ECO:0007669"/>
    <property type="project" value="UniProtKB-KW"/>
</dbReference>
<evidence type="ECO:0000313" key="9">
    <source>
        <dbReference type="EMBL" id="EME30429.1"/>
    </source>
</evidence>
<evidence type="ECO:0000313" key="10">
    <source>
        <dbReference type="Proteomes" id="UP000030680"/>
    </source>
</evidence>
<dbReference type="InterPro" id="IPR051182">
    <property type="entry name" value="Euk_NMN_adenylyltrnsfrase"/>
</dbReference>
<evidence type="ECO:0000256" key="1">
    <source>
        <dbReference type="ARBA" id="ARBA00022642"/>
    </source>
</evidence>
<evidence type="ECO:0000256" key="6">
    <source>
        <dbReference type="ARBA" id="ARBA00023027"/>
    </source>
</evidence>
<organism evidence="9 10">
    <name type="scientific">Galdieria sulphuraria</name>
    <name type="common">Red alga</name>
    <dbReference type="NCBI Taxonomy" id="130081"/>
    <lineage>
        <taxon>Eukaryota</taxon>
        <taxon>Rhodophyta</taxon>
        <taxon>Bangiophyceae</taxon>
        <taxon>Galdieriales</taxon>
        <taxon>Galdieriaceae</taxon>
        <taxon>Galdieria</taxon>
    </lineage>
</organism>
<dbReference type="EC" id="2.7.7.18" evidence="7"/>
<proteinExistence type="inferred from homology"/>
<dbReference type="EMBL" id="KB454500">
    <property type="protein sequence ID" value="EME30429.1"/>
    <property type="molecule type" value="Genomic_DNA"/>
</dbReference>
<dbReference type="KEGG" id="gsl:Gasu_23330"/>
<dbReference type="GO" id="GO:0000309">
    <property type="term" value="F:nicotinamide-nucleotide adenylyltransferase activity"/>
    <property type="evidence" value="ECO:0007669"/>
    <property type="project" value="UniProtKB-EC"/>
</dbReference>
<keyword evidence="5 7" id="KW-0067">ATP-binding</keyword>
<dbReference type="EC" id="2.7.7.1" evidence="7"/>